<protein>
    <submittedName>
        <fullName evidence="3">Phosphoribosyl transferase</fullName>
    </submittedName>
</protein>
<dbReference type="SUPFAM" id="SSF53271">
    <property type="entry name" value="PRTase-like"/>
    <property type="match status" value="1"/>
</dbReference>
<dbReference type="GO" id="GO:0016740">
    <property type="term" value="F:transferase activity"/>
    <property type="evidence" value="ECO:0007669"/>
    <property type="project" value="UniProtKB-KW"/>
</dbReference>
<dbReference type="Gene3D" id="3.40.50.2020">
    <property type="match status" value="1"/>
</dbReference>
<dbReference type="EMBL" id="BOPZ01000014">
    <property type="protein sequence ID" value="GIM29160.1"/>
    <property type="molecule type" value="Genomic_DNA"/>
</dbReference>
<comment type="caution">
    <text evidence="3">The sequence shown here is derived from an EMBL/GenBank/DDBJ whole genome shotgun (WGS) entry which is preliminary data.</text>
</comment>
<keyword evidence="3" id="KW-0808">Transferase</keyword>
<keyword evidence="4" id="KW-1185">Reference proteome</keyword>
<evidence type="ECO:0000313" key="4">
    <source>
        <dbReference type="Proteomes" id="UP000679179"/>
    </source>
</evidence>
<evidence type="ECO:0000259" key="2">
    <source>
        <dbReference type="Pfam" id="PF00156"/>
    </source>
</evidence>
<dbReference type="Pfam" id="PF00156">
    <property type="entry name" value="Pribosyltran"/>
    <property type="match status" value="1"/>
</dbReference>
<proteinExistence type="inferred from homology"/>
<evidence type="ECO:0000313" key="3">
    <source>
        <dbReference type="EMBL" id="GIM29160.1"/>
    </source>
</evidence>
<accession>A0A919VG85</accession>
<dbReference type="InterPro" id="IPR029057">
    <property type="entry name" value="PRTase-like"/>
</dbReference>
<organism evidence="3 4">
    <name type="scientific">Clostridium polyendosporum</name>
    <dbReference type="NCBI Taxonomy" id="69208"/>
    <lineage>
        <taxon>Bacteria</taxon>
        <taxon>Bacillati</taxon>
        <taxon>Bacillota</taxon>
        <taxon>Clostridia</taxon>
        <taxon>Eubacteriales</taxon>
        <taxon>Clostridiaceae</taxon>
        <taxon>Clostridium</taxon>
    </lineage>
</organism>
<dbReference type="Proteomes" id="UP000679179">
    <property type="component" value="Unassembled WGS sequence"/>
</dbReference>
<evidence type="ECO:0000256" key="1">
    <source>
        <dbReference type="ARBA" id="ARBA00008007"/>
    </source>
</evidence>
<comment type="similarity">
    <text evidence="1">Belongs to the ComF/GntX family.</text>
</comment>
<feature type="domain" description="Phosphoribosyltransferase" evidence="2">
    <location>
        <begin position="122"/>
        <end position="208"/>
    </location>
</feature>
<dbReference type="CDD" id="cd06223">
    <property type="entry name" value="PRTases_typeI"/>
    <property type="match status" value="1"/>
</dbReference>
<gene>
    <name evidence="3" type="ORF">CPJCM30710_18260</name>
</gene>
<dbReference type="InterPro" id="IPR000836">
    <property type="entry name" value="PRTase_dom"/>
</dbReference>
<name>A0A919VG85_9CLOT</name>
<dbReference type="InterPro" id="IPR051910">
    <property type="entry name" value="ComF/GntX_DNA_util-trans"/>
</dbReference>
<dbReference type="PANTHER" id="PTHR47505">
    <property type="entry name" value="DNA UTILIZATION PROTEIN YHGH"/>
    <property type="match status" value="1"/>
</dbReference>
<dbReference type="RefSeq" id="WP_212903867.1">
    <property type="nucleotide sequence ID" value="NZ_BOPZ01000014.1"/>
</dbReference>
<sequence>MVNCLLELIYPHKESCLCCEEDISSFLLCKKCIETISFIKEPYAIEEINDIKVYSAAYYSGIIKKLIIRFKYKNDFYSGEAISSVLLELIKSRELTGDLITYVPISKSSLKKRGFNQCEVISKFISNEINIPYYGVLERVKEVNEQKRLHIEDRKTNMIGVFKVNRDNVIDNKRIILIDDVLTTGATVLSCYKELMKSGAKEVIILTVSKSNI</sequence>
<reference evidence="3" key="1">
    <citation type="submission" date="2021-03" db="EMBL/GenBank/DDBJ databases">
        <title>Taxonomic study of Clostridium polyendosporum from meadow-gley soil under rice.</title>
        <authorList>
            <person name="Kobayashi H."/>
            <person name="Tanizawa Y."/>
            <person name="Yagura M."/>
        </authorList>
    </citation>
    <scope>NUCLEOTIDE SEQUENCE</scope>
    <source>
        <strain evidence="3">JCM 30710</strain>
    </source>
</reference>
<dbReference type="PANTHER" id="PTHR47505:SF1">
    <property type="entry name" value="DNA UTILIZATION PROTEIN YHGH"/>
    <property type="match status" value="1"/>
</dbReference>
<dbReference type="AlphaFoldDB" id="A0A919VG85"/>